<keyword evidence="1" id="KW-0325">Glycoprotein</keyword>
<dbReference type="PROSITE" id="PS50835">
    <property type="entry name" value="IG_LIKE"/>
    <property type="match status" value="1"/>
</dbReference>
<evidence type="ECO:0000259" key="5">
    <source>
        <dbReference type="PROSITE" id="PS50835"/>
    </source>
</evidence>
<dbReference type="InterPro" id="IPR037055">
    <property type="entry name" value="MHC_I-like_Ag-recog_sf"/>
</dbReference>
<dbReference type="InterPro" id="IPR013783">
    <property type="entry name" value="Ig-like_fold"/>
</dbReference>
<name>A0AA88M4Y2_CHASR</name>
<dbReference type="PANTHER" id="PTHR16675:SF237">
    <property type="entry name" value="MHC CLASS I ANTIGEN TRANSCRIPT VARIANT 1-RELATED"/>
    <property type="match status" value="1"/>
</dbReference>
<dbReference type="AlphaFoldDB" id="A0AA88M4Y2"/>
<accession>A0AA88M4Y2</accession>
<keyword evidence="3" id="KW-0812">Transmembrane</keyword>
<dbReference type="InterPro" id="IPR003597">
    <property type="entry name" value="Ig_C1-set"/>
</dbReference>
<sequence>METLIFLLLLGINGVTGVTHTLKYFYTASPGVSNLPEFLVVGQVDDVQITYYDSDTRRTEPKQDWMKKFTADYPQYREIDGLTVAQKIYNARTETAKQQTEGLHVFQNMFGCEWDDETDEVNGYYRNGYDGEDFITFDLKTKTWIAANSEALITKQKLDRDKALADQTHIYLTQICPEWLKEYLKYGRISLQRRVYPSVSLLQTSPSSPVSCHATGFYPDRATMFWSKDGEELHEDVDHGEILPNQDGTFQMTVDLDISSVKPEDWTRYDCVFQLYGVKDDIITKLDKAVIRSNEGSEFPVGLVVGVIAVLILLAVCIAGFFICRAKIIPVNHIVKYSYTASDYEEYWEKDGLSVAQQIYHASTETAKQQTEGFKPAVQRHHLRTVKRWGR</sequence>
<dbReference type="SUPFAM" id="SSF48726">
    <property type="entry name" value="Immunoglobulin"/>
    <property type="match status" value="1"/>
</dbReference>
<feature type="transmembrane region" description="Helical" evidence="3">
    <location>
        <begin position="301"/>
        <end position="324"/>
    </location>
</feature>
<dbReference type="Proteomes" id="UP001187415">
    <property type="component" value="Unassembled WGS sequence"/>
</dbReference>
<dbReference type="GO" id="GO:0006955">
    <property type="term" value="P:immune response"/>
    <property type="evidence" value="ECO:0007669"/>
    <property type="project" value="TreeGrafter"/>
</dbReference>
<dbReference type="PANTHER" id="PTHR16675">
    <property type="entry name" value="MHC CLASS I-RELATED"/>
    <property type="match status" value="1"/>
</dbReference>
<dbReference type="FunFam" id="2.60.40.10:FF:000943">
    <property type="entry name" value="Classical MHC class I molecule, alpha-chain"/>
    <property type="match status" value="1"/>
</dbReference>
<dbReference type="EMBL" id="JAUPFM010000014">
    <property type="protein sequence ID" value="KAK2830770.1"/>
    <property type="molecule type" value="Genomic_DNA"/>
</dbReference>
<evidence type="ECO:0000256" key="3">
    <source>
        <dbReference type="SAM" id="Phobius"/>
    </source>
</evidence>
<evidence type="ECO:0000256" key="4">
    <source>
        <dbReference type="SAM" id="SignalP"/>
    </source>
</evidence>
<organism evidence="6 7">
    <name type="scientific">Channa striata</name>
    <name type="common">Snakehead murrel</name>
    <name type="synonym">Ophicephalus striatus</name>
    <dbReference type="NCBI Taxonomy" id="64152"/>
    <lineage>
        <taxon>Eukaryota</taxon>
        <taxon>Metazoa</taxon>
        <taxon>Chordata</taxon>
        <taxon>Craniata</taxon>
        <taxon>Vertebrata</taxon>
        <taxon>Euteleostomi</taxon>
        <taxon>Actinopterygii</taxon>
        <taxon>Neopterygii</taxon>
        <taxon>Teleostei</taxon>
        <taxon>Neoteleostei</taxon>
        <taxon>Acanthomorphata</taxon>
        <taxon>Anabantaria</taxon>
        <taxon>Anabantiformes</taxon>
        <taxon>Channoidei</taxon>
        <taxon>Channidae</taxon>
        <taxon>Channa</taxon>
    </lineage>
</organism>
<dbReference type="GO" id="GO:0005615">
    <property type="term" value="C:extracellular space"/>
    <property type="evidence" value="ECO:0007669"/>
    <property type="project" value="TreeGrafter"/>
</dbReference>
<dbReference type="SUPFAM" id="SSF54452">
    <property type="entry name" value="MHC antigen-recognition domain"/>
    <property type="match status" value="1"/>
</dbReference>
<keyword evidence="3" id="KW-0472">Membrane</keyword>
<dbReference type="InterPro" id="IPR007110">
    <property type="entry name" value="Ig-like_dom"/>
</dbReference>
<evidence type="ECO:0000256" key="2">
    <source>
        <dbReference type="RuleBase" id="RU004439"/>
    </source>
</evidence>
<dbReference type="SMART" id="SM00407">
    <property type="entry name" value="IGc1"/>
    <property type="match status" value="1"/>
</dbReference>
<dbReference type="InterPro" id="IPR036179">
    <property type="entry name" value="Ig-like_dom_sf"/>
</dbReference>
<dbReference type="FunFam" id="3.30.500.10:FF:000001">
    <property type="entry name" value="H-2 class I histocompatibility antigen, alpha chain"/>
    <property type="match status" value="1"/>
</dbReference>
<gene>
    <name evidence="6" type="ORF">Q5P01_018701</name>
</gene>
<dbReference type="InterPro" id="IPR011162">
    <property type="entry name" value="MHC_I/II-like_Ag-recog"/>
</dbReference>
<protein>
    <recommendedName>
        <fullName evidence="5">Ig-like domain-containing protein</fullName>
    </recommendedName>
</protein>
<keyword evidence="4" id="KW-0732">Signal</keyword>
<feature type="domain" description="Ig-like" evidence="5">
    <location>
        <begin position="197"/>
        <end position="271"/>
    </location>
</feature>
<dbReference type="Gene3D" id="2.60.40.10">
    <property type="entry name" value="Immunoglobulins"/>
    <property type="match status" value="1"/>
</dbReference>
<comment type="caution">
    <text evidence="6">The sequence shown here is derived from an EMBL/GenBank/DDBJ whole genome shotgun (WGS) entry which is preliminary data.</text>
</comment>
<dbReference type="InterPro" id="IPR001039">
    <property type="entry name" value="MHC_I_a_a1/a2"/>
</dbReference>
<evidence type="ECO:0000256" key="1">
    <source>
        <dbReference type="ARBA" id="ARBA00023180"/>
    </source>
</evidence>
<dbReference type="Pfam" id="PF00129">
    <property type="entry name" value="MHC_I"/>
    <property type="match status" value="1"/>
</dbReference>
<dbReference type="InterPro" id="IPR011161">
    <property type="entry name" value="MHC_I-like_Ag-recog"/>
</dbReference>
<keyword evidence="7" id="KW-1185">Reference proteome</keyword>
<dbReference type="GO" id="GO:0009897">
    <property type="term" value="C:external side of plasma membrane"/>
    <property type="evidence" value="ECO:0007669"/>
    <property type="project" value="TreeGrafter"/>
</dbReference>
<comment type="similarity">
    <text evidence="2">Belongs to the MHC class I family.</text>
</comment>
<evidence type="ECO:0000313" key="6">
    <source>
        <dbReference type="EMBL" id="KAK2830770.1"/>
    </source>
</evidence>
<dbReference type="PRINTS" id="PR01638">
    <property type="entry name" value="MHCCLASSI"/>
</dbReference>
<dbReference type="Gene3D" id="3.30.500.10">
    <property type="entry name" value="MHC class I-like antigen recognition-like"/>
    <property type="match status" value="1"/>
</dbReference>
<dbReference type="InterPro" id="IPR050208">
    <property type="entry name" value="MHC_class-I_related"/>
</dbReference>
<feature type="chain" id="PRO_5041682269" description="Ig-like domain-containing protein" evidence="4">
    <location>
        <begin position="18"/>
        <end position="391"/>
    </location>
</feature>
<proteinExistence type="inferred from homology"/>
<keyword evidence="3" id="KW-1133">Transmembrane helix</keyword>
<feature type="signal peptide" evidence="4">
    <location>
        <begin position="1"/>
        <end position="17"/>
    </location>
</feature>
<evidence type="ECO:0000313" key="7">
    <source>
        <dbReference type="Proteomes" id="UP001187415"/>
    </source>
</evidence>
<reference evidence="6" key="1">
    <citation type="submission" date="2023-07" db="EMBL/GenBank/DDBJ databases">
        <title>Chromosome-level Genome Assembly of Striped Snakehead (Channa striata).</title>
        <authorList>
            <person name="Liu H."/>
        </authorList>
    </citation>
    <scope>NUCLEOTIDE SEQUENCE</scope>
    <source>
        <strain evidence="6">Gz</strain>
        <tissue evidence="6">Muscle</tissue>
    </source>
</reference>
<dbReference type="Pfam" id="PF07654">
    <property type="entry name" value="C1-set"/>
    <property type="match status" value="1"/>
</dbReference>